<evidence type="ECO:0000256" key="5">
    <source>
        <dbReference type="SAM" id="Coils"/>
    </source>
</evidence>
<keyword evidence="8" id="KW-1185">Reference proteome</keyword>
<dbReference type="PROSITE" id="PS50865">
    <property type="entry name" value="ZF_MYND_2"/>
    <property type="match status" value="1"/>
</dbReference>
<evidence type="ECO:0000313" key="8">
    <source>
        <dbReference type="Proteomes" id="UP001224775"/>
    </source>
</evidence>
<dbReference type="AlphaFoldDB" id="A0AAD9D6U1"/>
<evidence type="ECO:0000256" key="1">
    <source>
        <dbReference type="ARBA" id="ARBA00022723"/>
    </source>
</evidence>
<dbReference type="SUPFAM" id="SSF144232">
    <property type="entry name" value="HIT/MYND zinc finger-like"/>
    <property type="match status" value="1"/>
</dbReference>
<comment type="caution">
    <text evidence="7">The sequence shown here is derived from an EMBL/GenBank/DDBJ whole genome shotgun (WGS) entry which is preliminary data.</text>
</comment>
<evidence type="ECO:0000259" key="6">
    <source>
        <dbReference type="PROSITE" id="PS50865"/>
    </source>
</evidence>
<reference evidence="7" key="1">
    <citation type="submission" date="2023-06" db="EMBL/GenBank/DDBJ databases">
        <title>Survivors Of The Sea: Transcriptome response of Skeletonema marinoi to long-term dormancy.</title>
        <authorList>
            <person name="Pinder M.I.M."/>
            <person name="Kourtchenko O."/>
            <person name="Robertson E.K."/>
            <person name="Larsson T."/>
            <person name="Maumus F."/>
            <person name="Osuna-Cruz C.M."/>
            <person name="Vancaester E."/>
            <person name="Stenow R."/>
            <person name="Vandepoele K."/>
            <person name="Ploug H."/>
            <person name="Bruchert V."/>
            <person name="Godhe A."/>
            <person name="Topel M."/>
        </authorList>
    </citation>
    <scope>NUCLEOTIDE SEQUENCE</scope>
    <source>
        <strain evidence="7">R05AC</strain>
    </source>
</reference>
<dbReference type="GO" id="GO:0008270">
    <property type="term" value="F:zinc ion binding"/>
    <property type="evidence" value="ECO:0007669"/>
    <property type="project" value="UniProtKB-KW"/>
</dbReference>
<dbReference type="Pfam" id="PF01753">
    <property type="entry name" value="zf-MYND"/>
    <property type="match status" value="1"/>
</dbReference>
<keyword evidence="2 4" id="KW-0863">Zinc-finger</keyword>
<dbReference type="Proteomes" id="UP001224775">
    <property type="component" value="Unassembled WGS sequence"/>
</dbReference>
<name>A0AAD9D6U1_9STRA</name>
<evidence type="ECO:0000256" key="3">
    <source>
        <dbReference type="ARBA" id="ARBA00022833"/>
    </source>
</evidence>
<accession>A0AAD9D6U1</accession>
<dbReference type="InterPro" id="IPR002893">
    <property type="entry name" value="Znf_MYND"/>
</dbReference>
<organism evidence="7 8">
    <name type="scientific">Skeletonema marinoi</name>
    <dbReference type="NCBI Taxonomy" id="267567"/>
    <lineage>
        <taxon>Eukaryota</taxon>
        <taxon>Sar</taxon>
        <taxon>Stramenopiles</taxon>
        <taxon>Ochrophyta</taxon>
        <taxon>Bacillariophyta</taxon>
        <taxon>Coscinodiscophyceae</taxon>
        <taxon>Thalassiosirophycidae</taxon>
        <taxon>Thalassiosirales</taxon>
        <taxon>Skeletonemataceae</taxon>
        <taxon>Skeletonema</taxon>
        <taxon>Skeletonema marinoi-dohrnii complex</taxon>
    </lineage>
</organism>
<evidence type="ECO:0000313" key="7">
    <source>
        <dbReference type="EMBL" id="KAK1735014.1"/>
    </source>
</evidence>
<dbReference type="EMBL" id="JATAAI010000035">
    <property type="protein sequence ID" value="KAK1735014.1"/>
    <property type="molecule type" value="Genomic_DNA"/>
</dbReference>
<sequence length="239" mass="27222">MSGTNDLKSAAVDMMCCASCGISEGDDIKLKTCTACKSARYCSVKCQKEHRPKHKRACKKRAAELHDEMLFKQPESAHYGMRMKAELKELLGRDLKLDTPREYDTQNQNELRQAQFGGKILELKHCLKKFKKELETVENNLSALHILINEKIPTYFNLVGGSNNINNMKAELKAELKELLGKDLELDTKNECRLAHMDLQQKHTEFLFKRGDLKDNLEELENELKTVENNLSISSSSSS</sequence>
<evidence type="ECO:0000256" key="2">
    <source>
        <dbReference type="ARBA" id="ARBA00022771"/>
    </source>
</evidence>
<feature type="domain" description="MYND-type" evidence="6">
    <location>
        <begin position="17"/>
        <end position="58"/>
    </location>
</feature>
<evidence type="ECO:0000256" key="4">
    <source>
        <dbReference type="PROSITE-ProRule" id="PRU00134"/>
    </source>
</evidence>
<dbReference type="Gene3D" id="6.10.140.2220">
    <property type="match status" value="1"/>
</dbReference>
<proteinExistence type="predicted"/>
<gene>
    <name evidence="7" type="ORF">QTG54_014080</name>
</gene>
<protein>
    <recommendedName>
        <fullName evidence="6">MYND-type domain-containing protein</fullName>
    </recommendedName>
</protein>
<feature type="coiled-coil region" evidence="5">
    <location>
        <begin position="210"/>
        <end position="237"/>
    </location>
</feature>
<feature type="coiled-coil region" evidence="5">
    <location>
        <begin position="120"/>
        <end position="182"/>
    </location>
</feature>
<keyword evidence="5" id="KW-0175">Coiled coil</keyword>
<keyword evidence="3" id="KW-0862">Zinc</keyword>
<keyword evidence="1" id="KW-0479">Metal-binding</keyword>